<keyword evidence="1" id="KW-0812">Transmembrane</keyword>
<keyword evidence="1" id="KW-0472">Membrane</keyword>
<keyword evidence="1" id="KW-1133">Transmembrane helix</keyword>
<feature type="transmembrane region" description="Helical" evidence="1">
    <location>
        <begin position="94"/>
        <end position="118"/>
    </location>
</feature>
<protein>
    <submittedName>
        <fullName evidence="2">Uncharacterized protein</fullName>
    </submittedName>
</protein>
<evidence type="ECO:0000313" key="3">
    <source>
        <dbReference type="Proteomes" id="UP001321473"/>
    </source>
</evidence>
<reference evidence="2 3" key="1">
    <citation type="journal article" date="2023" name="Arcadia Sci">
        <title>De novo assembly of a long-read Amblyomma americanum tick genome.</title>
        <authorList>
            <person name="Chou S."/>
            <person name="Poskanzer K.E."/>
            <person name="Rollins M."/>
            <person name="Thuy-Boun P.S."/>
        </authorList>
    </citation>
    <scope>NUCLEOTIDE SEQUENCE [LARGE SCALE GENOMIC DNA]</scope>
    <source>
        <strain evidence="2">F_SG_1</strain>
        <tissue evidence="2">Salivary glands</tissue>
    </source>
</reference>
<name>A0AAQ4E6P3_AMBAM</name>
<evidence type="ECO:0000256" key="1">
    <source>
        <dbReference type="SAM" id="Phobius"/>
    </source>
</evidence>
<dbReference type="EMBL" id="JARKHS020021269">
    <property type="protein sequence ID" value="KAK8770350.1"/>
    <property type="molecule type" value="Genomic_DNA"/>
</dbReference>
<organism evidence="2 3">
    <name type="scientific">Amblyomma americanum</name>
    <name type="common">Lone star tick</name>
    <dbReference type="NCBI Taxonomy" id="6943"/>
    <lineage>
        <taxon>Eukaryota</taxon>
        <taxon>Metazoa</taxon>
        <taxon>Ecdysozoa</taxon>
        <taxon>Arthropoda</taxon>
        <taxon>Chelicerata</taxon>
        <taxon>Arachnida</taxon>
        <taxon>Acari</taxon>
        <taxon>Parasitiformes</taxon>
        <taxon>Ixodida</taxon>
        <taxon>Ixodoidea</taxon>
        <taxon>Ixodidae</taxon>
        <taxon>Amblyomminae</taxon>
        <taxon>Amblyomma</taxon>
    </lineage>
</organism>
<dbReference type="Proteomes" id="UP001321473">
    <property type="component" value="Unassembled WGS sequence"/>
</dbReference>
<proteinExistence type="predicted"/>
<evidence type="ECO:0000313" key="2">
    <source>
        <dbReference type="EMBL" id="KAK8770350.1"/>
    </source>
</evidence>
<comment type="caution">
    <text evidence="2">The sequence shown here is derived from an EMBL/GenBank/DDBJ whole genome shotgun (WGS) entry which is preliminary data.</text>
</comment>
<dbReference type="AlphaFoldDB" id="A0AAQ4E6P3"/>
<accession>A0AAQ4E6P3</accession>
<sequence>MSFAVVLRTGPITNMAFKGGGALGCLATFAVLFHSASPLRGEFCMAHMFLAFCTTLATAGDVTQPWHQSTLSGLLASAILLWPSDDTQGELSVVTVWMSSFTAMAISTVITGVLVSLWCPTTTGRTPTVTERDY</sequence>
<gene>
    <name evidence="2" type="ORF">V5799_013184</name>
</gene>
<keyword evidence="3" id="KW-1185">Reference proteome</keyword>